<dbReference type="AlphaFoldDB" id="A0A5T1IZS2"/>
<proteinExistence type="predicted"/>
<comment type="caution">
    <text evidence="1">The sequence shown here is derived from an EMBL/GenBank/DDBJ whole genome shotgun (WGS) entry which is preliminary data.</text>
</comment>
<sequence>MDKKEIISNFFKDYNLNQENLNL</sequence>
<gene>
    <name evidence="1" type="ORF">B6428_08240</name>
</gene>
<organism evidence="1">
    <name type="scientific">Campylobacter jejuni</name>
    <dbReference type="NCBI Taxonomy" id="197"/>
    <lineage>
        <taxon>Bacteria</taxon>
        <taxon>Pseudomonadati</taxon>
        <taxon>Campylobacterota</taxon>
        <taxon>Epsilonproteobacteria</taxon>
        <taxon>Campylobacterales</taxon>
        <taxon>Campylobacteraceae</taxon>
        <taxon>Campylobacter</taxon>
    </lineage>
</organism>
<reference evidence="1" key="1">
    <citation type="submission" date="2018-05" db="EMBL/GenBank/DDBJ databases">
        <authorList>
            <consortium name="PulseNet: The National Subtyping Network for Foodborne Disease Surveillance"/>
            <person name="Tarr C.L."/>
            <person name="Trees E."/>
            <person name="Katz L.S."/>
            <person name="Carleton-Romer H.A."/>
            <person name="Stroika S."/>
            <person name="Kucerova Z."/>
            <person name="Roache K.F."/>
            <person name="Sabol A.L."/>
            <person name="Besser J."/>
            <person name="Gerner-Smidt P."/>
        </authorList>
    </citation>
    <scope>NUCLEOTIDE SEQUENCE</scope>
    <source>
        <strain evidence="1">PNUSAC001730</strain>
    </source>
</reference>
<dbReference type="EMBL" id="AACLFB010000041">
    <property type="protein sequence ID" value="EAL0749528.1"/>
    <property type="molecule type" value="Genomic_DNA"/>
</dbReference>
<protein>
    <submittedName>
        <fullName evidence="1">Crp/Fnr family transcriptional regulator</fullName>
    </submittedName>
</protein>
<name>A0A5T1IZS2_CAMJU</name>
<evidence type="ECO:0000313" key="1">
    <source>
        <dbReference type="EMBL" id="EAL0749528.1"/>
    </source>
</evidence>
<feature type="non-terminal residue" evidence="1">
    <location>
        <position position="23"/>
    </location>
</feature>
<accession>A0A5T1IZS2</accession>